<dbReference type="PANTHER" id="PTHR13412">
    <property type="entry name" value="T-CELL IMMUNOMODULATORY PROTEIN HOMOLOG"/>
    <property type="match status" value="1"/>
</dbReference>
<accession>A0A517XVD1</accession>
<sequence>MTRRRSRLELNLLEDRVTPVLGGFDVPVLADVDDPVVPAAPIPPGQTERPDFTGVVAVGSGGTGFLLDRGAFVVGSRHIVTAAHVDPQVGDIITFFRRLPDGNLDRVQIPVIEVWNHPEWTGNVSDGVGDVSLVTLAAVAPFGVEDYAMYTAGQTAQRSEIGQTYYMAGFGLTGTGFTGQSNNEELQRITISGNGGQFQLVVQGPSGGPVTTAPLPFNPTAIQIQNALAAIGFNTLVSSIYTGPLAPTATQRSFEILFLPLVNYPRIQFQQYNPDPLVLNGNFGTVTSTTLVNGLIDPEAQRLTIDAAGGNFTLSYGPTATAPIVFDPANPTATADRIQQALQNLGAAGPGEVTVRAPSTGINTGTYQIVFDQIGFDIPLLTANPAGLQGGTGTVKVATIMDGGFRPLRAGSNVHDAVDKATLRSDFVATQPDSSEGQGDSGSAGFVQLADGSLAAISVVSYGQNPPNSGGRIFPFGSLSFNTRLSRYEADIMNQANGVVLVSGVPTQNRYPLTLDMQYQFAGFDGVPDVITVKQASVFDRTAGTNVPAIEVYVRDPATSQDVLYYRDRVDRIDSIRLVGTSDDETFIISPGVSKVVSVIGGFGNDTVVGPDAATAWRFTGAGVGTGDTPTTDFDFQGIENVVGGVGADTFSFTGAASLVGTINGGAGLDAIDTSARFTGISVLLLGASTDVGGVDGFYGNTTGVAAPAAKGFINIDGFTGYAFGGGDTLITPGVAGTFTHNGTGGTYVSATGLPLNYSGVDVLIGGAAADTFNVRSLAYALTIDGGSGDDVVNVAADAPTMAANGTITANLVVRGGAGTDTFRFNGNAANESVTARVVGPQTGDVLGLTPANIQVAFDTLEQFLFDGRGGTNTFTALDISGTSLGTPTDPGSGIVYSPTGPTGGGARINGVTVGGFALGSFTVNGDPDNSGDDDVLTVVGTSAPGLQSAFGEGVVGDGRDRITVTEQQVSFVSAAAGPLLPVRIGFTNGFQTFSTLYVAGGNERGNEGDTFDLPTSLTFNLVADGMLPSPSARPGDRLVLSAPGGSDAQLVTDPSLGPTQVRVTARADGSSAGVLGFESGVPAVPGAGAVVVGSDTGYPSTFRVFDRITGAFRYEVTPFENFFDGLKVASGDVNGDGIADVVVGAGPGGGPRVAAYDGLTGEKLYDFFGYEESFRGGVTVAVGDVDLDGFGDFILGTGPGGGPRVRVISGRDGAAIRDVFPYEMSFRGGVSVAAGDVNGDGVPDLITSAGEGGGPRVVVVDGVTSGLLASFFVFNPNSRAGFSAAGADVNGDGFADVIAGSGAGEQAQVRVFSGINRAVLSDFYINDPFNPGLPSSPIGAGVRVAAADTDGDGVADVVTGLGPGGDAVVRTYKVTGVNPETNALFPTLAEIRRQDAFDVGFNFGIFVGASD</sequence>
<evidence type="ECO:0000256" key="1">
    <source>
        <dbReference type="ARBA" id="ARBA00022729"/>
    </source>
</evidence>
<dbReference type="OrthoDB" id="280194at2"/>
<evidence type="ECO:0000313" key="2">
    <source>
        <dbReference type="EMBL" id="QDU21456.1"/>
    </source>
</evidence>
<dbReference type="InterPro" id="IPR024881">
    <property type="entry name" value="Tip"/>
</dbReference>
<name>A0A517XVD1_9BACT</name>
<dbReference type="InterPro" id="IPR009003">
    <property type="entry name" value="Peptidase_S1_PA"/>
</dbReference>
<dbReference type="KEGG" id="uli:ETAA1_34230"/>
<dbReference type="InterPro" id="IPR043504">
    <property type="entry name" value="Peptidase_S1_PA_chymotrypsin"/>
</dbReference>
<dbReference type="Gene3D" id="2.130.10.130">
    <property type="entry name" value="Integrin alpha, N-terminal"/>
    <property type="match status" value="2"/>
</dbReference>
<dbReference type="Proteomes" id="UP000319576">
    <property type="component" value="Chromosome"/>
</dbReference>
<dbReference type="Pfam" id="PF01839">
    <property type="entry name" value="FG-GAP"/>
    <property type="match status" value="2"/>
</dbReference>
<dbReference type="PRINTS" id="PR00313">
    <property type="entry name" value="CABNDNGRPT"/>
</dbReference>
<protein>
    <submittedName>
        <fullName evidence="2">FG-GAP repeat protein</fullName>
    </submittedName>
</protein>
<reference evidence="2 3" key="1">
    <citation type="submission" date="2019-02" db="EMBL/GenBank/DDBJ databases">
        <title>Deep-cultivation of Planctomycetes and their phenomic and genomic characterization uncovers novel biology.</title>
        <authorList>
            <person name="Wiegand S."/>
            <person name="Jogler M."/>
            <person name="Boedeker C."/>
            <person name="Pinto D."/>
            <person name="Vollmers J."/>
            <person name="Rivas-Marin E."/>
            <person name="Kohn T."/>
            <person name="Peeters S.H."/>
            <person name="Heuer A."/>
            <person name="Rast P."/>
            <person name="Oberbeckmann S."/>
            <person name="Bunk B."/>
            <person name="Jeske O."/>
            <person name="Meyerdierks A."/>
            <person name="Storesund J.E."/>
            <person name="Kallscheuer N."/>
            <person name="Luecker S."/>
            <person name="Lage O.M."/>
            <person name="Pohl T."/>
            <person name="Merkel B.J."/>
            <person name="Hornburger P."/>
            <person name="Mueller R.-W."/>
            <person name="Bruemmer F."/>
            <person name="Labrenz M."/>
            <person name="Spormann A.M."/>
            <person name="Op den Camp H."/>
            <person name="Overmann J."/>
            <person name="Amann R."/>
            <person name="Jetten M.S.M."/>
            <person name="Mascher T."/>
            <person name="Medema M.H."/>
            <person name="Devos D.P."/>
            <person name="Kaster A.-K."/>
            <person name="Ovreas L."/>
            <person name="Rohde M."/>
            <person name="Galperin M.Y."/>
            <person name="Jogler C."/>
        </authorList>
    </citation>
    <scope>NUCLEOTIDE SEQUENCE [LARGE SCALE GENOMIC DNA]</scope>
    <source>
        <strain evidence="2 3">ETA_A1</strain>
    </source>
</reference>
<dbReference type="Gene3D" id="2.40.10.10">
    <property type="entry name" value="Trypsin-like serine proteases"/>
    <property type="match status" value="1"/>
</dbReference>
<gene>
    <name evidence="2" type="ORF">ETAA1_34230</name>
</gene>
<evidence type="ECO:0000313" key="3">
    <source>
        <dbReference type="Proteomes" id="UP000319576"/>
    </source>
</evidence>
<dbReference type="EMBL" id="CP036273">
    <property type="protein sequence ID" value="QDU21456.1"/>
    <property type="molecule type" value="Genomic_DNA"/>
</dbReference>
<dbReference type="InterPro" id="IPR013517">
    <property type="entry name" value="FG-GAP"/>
</dbReference>
<keyword evidence="3" id="KW-1185">Reference proteome</keyword>
<dbReference type="SUPFAM" id="SSF50494">
    <property type="entry name" value="Trypsin-like serine proteases"/>
    <property type="match status" value="1"/>
</dbReference>
<keyword evidence="1" id="KW-0732">Signal</keyword>
<organism evidence="2 3">
    <name type="scientific">Urbifossiella limnaea</name>
    <dbReference type="NCBI Taxonomy" id="2528023"/>
    <lineage>
        <taxon>Bacteria</taxon>
        <taxon>Pseudomonadati</taxon>
        <taxon>Planctomycetota</taxon>
        <taxon>Planctomycetia</taxon>
        <taxon>Gemmatales</taxon>
        <taxon>Gemmataceae</taxon>
        <taxon>Urbifossiella</taxon>
    </lineage>
</organism>
<dbReference type="InterPro" id="IPR028994">
    <property type="entry name" value="Integrin_alpha_N"/>
</dbReference>
<dbReference type="RefSeq" id="WP_145240419.1">
    <property type="nucleotide sequence ID" value="NZ_CP036273.1"/>
</dbReference>
<dbReference type="PANTHER" id="PTHR13412:SF0">
    <property type="entry name" value="T-CELL IMMUNOMODULATORY PROTEIN"/>
    <property type="match status" value="1"/>
</dbReference>
<dbReference type="SUPFAM" id="SSF69318">
    <property type="entry name" value="Integrin alpha N-terminal domain"/>
    <property type="match status" value="1"/>
</dbReference>
<proteinExistence type="predicted"/>